<reference evidence="4 5" key="1">
    <citation type="submission" date="2014-06" db="EMBL/GenBank/DDBJ databases">
        <title>Shewanella sp. YQH10.</title>
        <authorList>
            <person name="Liu Y."/>
            <person name="Zeng R."/>
        </authorList>
    </citation>
    <scope>NUCLEOTIDE SEQUENCE [LARGE SCALE GENOMIC DNA]</scope>
    <source>
        <strain evidence="4 5">YQH10</strain>
    </source>
</reference>
<feature type="domain" description="Conserved virulence factor B first S1" evidence="2">
    <location>
        <begin position="4"/>
        <end position="63"/>
    </location>
</feature>
<gene>
    <name evidence="4" type="ORF">HR45_03655</name>
</gene>
<dbReference type="OrthoDB" id="9801597at2"/>
<keyword evidence="5" id="KW-1185">Reference proteome</keyword>
<dbReference type="eggNOG" id="COG2996">
    <property type="taxonomic scope" value="Bacteria"/>
</dbReference>
<accession>A0A094JF28</accession>
<dbReference type="PANTHER" id="PTHR37296:SF1">
    <property type="entry name" value="CONSERVED VIRULENCE FACTOR B"/>
    <property type="match status" value="1"/>
</dbReference>
<evidence type="ECO:0000259" key="3">
    <source>
        <dbReference type="Pfam" id="PF17783"/>
    </source>
</evidence>
<evidence type="ECO:0000313" key="5">
    <source>
        <dbReference type="Proteomes" id="UP000029264"/>
    </source>
</evidence>
<evidence type="ECO:0000259" key="2">
    <source>
        <dbReference type="Pfam" id="PF13509"/>
    </source>
</evidence>
<dbReference type="PANTHER" id="PTHR37296">
    <property type="entry name" value="CONSERVED VIRULENCE FACTOR B"/>
    <property type="match status" value="1"/>
</dbReference>
<dbReference type="InterPro" id="IPR036388">
    <property type="entry name" value="WH-like_DNA-bd_sf"/>
</dbReference>
<comment type="caution">
    <text evidence="4">The sequence shown here is derived from an EMBL/GenBank/DDBJ whole genome shotgun (WGS) entry which is preliminary data.</text>
</comment>
<dbReference type="Proteomes" id="UP000029264">
    <property type="component" value="Unassembled WGS sequence"/>
</dbReference>
<dbReference type="Pfam" id="PF17783">
    <property type="entry name" value="WHD_CvfB"/>
    <property type="match status" value="1"/>
</dbReference>
<organism evidence="4 5">
    <name type="scientific">Shewanella mangrovi</name>
    <dbReference type="NCBI Taxonomy" id="1515746"/>
    <lineage>
        <taxon>Bacteria</taxon>
        <taxon>Pseudomonadati</taxon>
        <taxon>Pseudomonadota</taxon>
        <taxon>Gammaproteobacteria</taxon>
        <taxon>Alteromonadales</taxon>
        <taxon>Shewanellaceae</taxon>
        <taxon>Shewanella</taxon>
    </lineage>
</organism>
<sequence length="277" mass="30853">MVELGKTCRLAVVKQVEFGVYLNGGAFGQVLLPRKYVPEQCAIGDEIEVFLYLDSEDTPIATTRKPLAQVGEFAYLKTVATGSYGAFLDWGLDKDLLLPFAEQRQQAEEGRSYLVYVHVNRADDRIVASAKIDKFIDKTPANYRNGEQVSVIVAGKSDLGQKVIVNQRHWGVIHQSDIFRNLRYGQQLTAYIKQVRNDGKLDIVLQKNDRQALDVQSQQILKRLSQANGFLPFGDKTSPEVIYAELGMSKKAFKKAIGGLYKAGKIEIAEDGIHAAD</sequence>
<protein>
    <submittedName>
        <fullName evidence="4">GntR family transcriptional regulator</fullName>
    </submittedName>
</protein>
<evidence type="ECO:0000313" key="4">
    <source>
        <dbReference type="EMBL" id="KFZ38535.1"/>
    </source>
</evidence>
<dbReference type="AlphaFoldDB" id="A0A094JF28"/>
<dbReference type="InterPro" id="IPR040764">
    <property type="entry name" value="CvfB_WH"/>
</dbReference>
<dbReference type="InterPro" id="IPR039566">
    <property type="entry name" value="CvfB_S1_st"/>
</dbReference>
<feature type="domain" description="Conserved virulence factor B-like winged helix" evidence="3">
    <location>
        <begin position="218"/>
        <end position="273"/>
    </location>
</feature>
<dbReference type="PIRSF" id="PIRSF012524">
    <property type="entry name" value="YitL_S1"/>
    <property type="match status" value="1"/>
</dbReference>
<dbReference type="STRING" id="1515746.HR45_03655"/>
<evidence type="ECO:0000256" key="1">
    <source>
        <dbReference type="PIRNR" id="PIRNR012524"/>
    </source>
</evidence>
<dbReference type="Gene3D" id="1.10.10.10">
    <property type="entry name" value="Winged helix-like DNA-binding domain superfamily/Winged helix DNA-binding domain"/>
    <property type="match status" value="1"/>
</dbReference>
<name>A0A094JF28_9GAMM</name>
<dbReference type="Gene3D" id="2.40.50.140">
    <property type="entry name" value="Nucleic acid-binding proteins"/>
    <property type="match status" value="2"/>
</dbReference>
<dbReference type="Pfam" id="PF13509">
    <property type="entry name" value="S1_2"/>
    <property type="match status" value="1"/>
</dbReference>
<dbReference type="InterPro" id="IPR014464">
    <property type="entry name" value="CvfB_fam"/>
</dbReference>
<comment type="similarity">
    <text evidence="1">Belongs to the CvfB family.</text>
</comment>
<proteinExistence type="inferred from homology"/>
<dbReference type="EMBL" id="JPEO01000002">
    <property type="protein sequence ID" value="KFZ38535.1"/>
    <property type="molecule type" value="Genomic_DNA"/>
</dbReference>
<dbReference type="RefSeq" id="WP_037439790.1">
    <property type="nucleotide sequence ID" value="NZ_JPEO01000002.1"/>
</dbReference>
<dbReference type="InterPro" id="IPR012340">
    <property type="entry name" value="NA-bd_OB-fold"/>
</dbReference>